<proteinExistence type="predicted"/>
<dbReference type="InterPro" id="IPR001647">
    <property type="entry name" value="HTH_TetR"/>
</dbReference>
<dbReference type="AlphaFoldDB" id="A0A6G6W968"/>
<evidence type="ECO:0000259" key="3">
    <source>
        <dbReference type="PROSITE" id="PS50977"/>
    </source>
</evidence>
<dbReference type="Gene3D" id="1.10.357.10">
    <property type="entry name" value="Tetracycline Repressor, domain 2"/>
    <property type="match status" value="1"/>
</dbReference>
<evidence type="ECO:0000313" key="4">
    <source>
        <dbReference type="EMBL" id="QIG41766.1"/>
    </source>
</evidence>
<dbReference type="EMBL" id="CP049257">
    <property type="protein sequence ID" value="QIG41766.1"/>
    <property type="molecule type" value="Genomic_DNA"/>
</dbReference>
<dbReference type="SUPFAM" id="SSF48498">
    <property type="entry name" value="Tetracyclin repressor-like, C-terminal domain"/>
    <property type="match status" value="1"/>
</dbReference>
<dbReference type="InterPro" id="IPR036271">
    <property type="entry name" value="Tet_transcr_reg_TetR-rel_C_sf"/>
</dbReference>
<dbReference type="GO" id="GO:0003700">
    <property type="term" value="F:DNA-binding transcription factor activity"/>
    <property type="evidence" value="ECO:0007669"/>
    <property type="project" value="TreeGrafter"/>
</dbReference>
<dbReference type="SUPFAM" id="SSF46689">
    <property type="entry name" value="Homeodomain-like"/>
    <property type="match status" value="1"/>
</dbReference>
<name>A0A6G6W968_9ACTN</name>
<dbReference type="PRINTS" id="PR00455">
    <property type="entry name" value="HTHTETR"/>
</dbReference>
<sequence>MTTTRAERPLTPAGVRLRDAASDLFYRHGITAVGVELVAERAGVTKKTLYDRFGSKEGLVVAYLEHRCRRWQEYVEAWLADSPATGVERVVEPFRALAAWMADNDRGCGFANAYAELAGTGHAGLEVIATEKRWVRGLYAGLAAEAGLPEPERVGVRLALLHDGAIVHATAGRHDDAVAEALETARLLVGG</sequence>
<dbReference type="PROSITE" id="PS50977">
    <property type="entry name" value="HTH_TETR_2"/>
    <property type="match status" value="1"/>
</dbReference>
<dbReference type="InterPro" id="IPR009057">
    <property type="entry name" value="Homeodomain-like_sf"/>
</dbReference>
<dbReference type="InterPro" id="IPR050109">
    <property type="entry name" value="HTH-type_TetR-like_transc_reg"/>
</dbReference>
<dbReference type="Proteomes" id="UP000502996">
    <property type="component" value="Chromosome"/>
</dbReference>
<dbReference type="GO" id="GO:0000976">
    <property type="term" value="F:transcription cis-regulatory region binding"/>
    <property type="evidence" value="ECO:0007669"/>
    <property type="project" value="TreeGrafter"/>
</dbReference>
<dbReference type="KEGG" id="nano:G5V58_02320"/>
<dbReference type="PANTHER" id="PTHR30055:SF200">
    <property type="entry name" value="HTH-TYPE TRANSCRIPTIONAL REPRESSOR BDCR"/>
    <property type="match status" value="1"/>
</dbReference>
<feature type="DNA-binding region" description="H-T-H motif" evidence="2">
    <location>
        <begin position="34"/>
        <end position="53"/>
    </location>
</feature>
<dbReference type="RefSeq" id="WP_165228410.1">
    <property type="nucleotide sequence ID" value="NZ_CP049257.1"/>
</dbReference>
<dbReference type="PANTHER" id="PTHR30055">
    <property type="entry name" value="HTH-TYPE TRANSCRIPTIONAL REGULATOR RUTR"/>
    <property type="match status" value="1"/>
</dbReference>
<feature type="domain" description="HTH tetR-type" evidence="3">
    <location>
        <begin position="11"/>
        <end position="71"/>
    </location>
</feature>
<dbReference type="Pfam" id="PF00440">
    <property type="entry name" value="TetR_N"/>
    <property type="match status" value="1"/>
</dbReference>
<gene>
    <name evidence="4" type="ORF">G5V58_02320</name>
</gene>
<accession>A0A6G6W968</accession>
<evidence type="ECO:0000256" key="2">
    <source>
        <dbReference type="PROSITE-ProRule" id="PRU00335"/>
    </source>
</evidence>
<keyword evidence="5" id="KW-1185">Reference proteome</keyword>
<protein>
    <submittedName>
        <fullName evidence="4">TetR/AcrR family transcriptional regulator</fullName>
    </submittedName>
</protein>
<evidence type="ECO:0000313" key="5">
    <source>
        <dbReference type="Proteomes" id="UP000502996"/>
    </source>
</evidence>
<evidence type="ECO:0000256" key="1">
    <source>
        <dbReference type="ARBA" id="ARBA00023125"/>
    </source>
</evidence>
<organism evidence="4 5">
    <name type="scientific">Nocardioides anomalus</name>
    <dbReference type="NCBI Taxonomy" id="2712223"/>
    <lineage>
        <taxon>Bacteria</taxon>
        <taxon>Bacillati</taxon>
        <taxon>Actinomycetota</taxon>
        <taxon>Actinomycetes</taxon>
        <taxon>Propionibacteriales</taxon>
        <taxon>Nocardioidaceae</taxon>
        <taxon>Nocardioides</taxon>
    </lineage>
</organism>
<reference evidence="4 5" key="1">
    <citation type="submission" date="2020-02" db="EMBL/GenBank/DDBJ databases">
        <title>Full genome sequence of Nocardioides sp. R-3366.</title>
        <authorList>
            <person name="Im W.-T."/>
        </authorList>
    </citation>
    <scope>NUCLEOTIDE SEQUENCE [LARGE SCALE GENOMIC DNA]</scope>
    <source>
        <strain evidence="4 5">R-3366</strain>
    </source>
</reference>
<keyword evidence="1 2" id="KW-0238">DNA-binding</keyword>